<reference evidence="1 2" key="1">
    <citation type="journal article" date="2011" name="J. Bacteriol.">
        <title>Genome Sequence of Lactobacillus ruminis SPM0211, Isolated from a Fecal Sample from a Healthy Korean.</title>
        <authorList>
            <person name="Lee S."/>
            <person name="Cho Y.J."/>
            <person name="Lee A.H."/>
            <person name="Chun J."/>
            <person name="Ha N.J."/>
            <person name="Ko G."/>
        </authorList>
    </citation>
    <scope>NUCLEOTIDE SEQUENCE [LARGE SCALE GENOMIC DNA]</scope>
    <source>
        <strain evidence="1 2">SPM0211</strain>
    </source>
</reference>
<sequence>MEQTETLSNKDLQDLIKLLEINENDEDDKKDDSEQIIDSYYDLIQKELLRKLKEFNYETNNLFPDFVDYLNYKSKEFKLPKKKKSKKVGLGNFKKIDESNKI</sequence>
<proteinExistence type="predicted"/>
<gene>
    <name evidence="1" type="ORF">LRU_02072</name>
</gene>
<dbReference type="EMBL" id="AFOJ01000007">
    <property type="protein sequence ID" value="EGM50390.1"/>
    <property type="molecule type" value="Genomic_DNA"/>
</dbReference>
<dbReference type="AlphaFoldDB" id="F7R384"/>
<name>F7R384_9LACO</name>
<organism evidence="1 2">
    <name type="scientific">Ligilactobacillus ruminis SPM0211</name>
    <dbReference type="NCBI Taxonomy" id="1040964"/>
    <lineage>
        <taxon>Bacteria</taxon>
        <taxon>Bacillati</taxon>
        <taxon>Bacillota</taxon>
        <taxon>Bacilli</taxon>
        <taxon>Lactobacillales</taxon>
        <taxon>Lactobacillaceae</taxon>
        <taxon>Ligilactobacillus</taxon>
    </lineage>
</organism>
<comment type="caution">
    <text evidence="1">The sequence shown here is derived from an EMBL/GenBank/DDBJ whole genome shotgun (WGS) entry which is preliminary data.</text>
</comment>
<protein>
    <submittedName>
        <fullName evidence="1">Uncharacterized protein</fullName>
    </submittedName>
</protein>
<evidence type="ECO:0000313" key="1">
    <source>
        <dbReference type="EMBL" id="EGM50390.1"/>
    </source>
</evidence>
<evidence type="ECO:0000313" key="2">
    <source>
        <dbReference type="Proteomes" id="UP000002971"/>
    </source>
</evidence>
<accession>F7R384</accession>
<dbReference type="Proteomes" id="UP000002971">
    <property type="component" value="Unassembled WGS sequence"/>
</dbReference>